<feature type="transmembrane region" description="Helical" evidence="6">
    <location>
        <begin position="391"/>
        <end position="415"/>
    </location>
</feature>
<keyword evidence="5 6" id="KW-0472">Membrane</keyword>
<feature type="transmembrane region" description="Helical" evidence="6">
    <location>
        <begin position="271"/>
        <end position="290"/>
    </location>
</feature>
<dbReference type="InterPro" id="IPR043203">
    <property type="entry name" value="VGCC_Ca_Na"/>
</dbReference>
<feature type="transmembrane region" description="Helical" evidence="6">
    <location>
        <begin position="175"/>
        <end position="193"/>
    </location>
</feature>
<feature type="transmembrane region" description="Helical" evidence="6">
    <location>
        <begin position="241"/>
        <end position="259"/>
    </location>
</feature>
<organism evidence="8 10">
    <name type="scientific">Durusdinium trenchii</name>
    <dbReference type="NCBI Taxonomy" id="1381693"/>
    <lineage>
        <taxon>Eukaryota</taxon>
        <taxon>Sar</taxon>
        <taxon>Alveolata</taxon>
        <taxon>Dinophyceae</taxon>
        <taxon>Suessiales</taxon>
        <taxon>Symbiodiniaceae</taxon>
        <taxon>Durusdinium</taxon>
    </lineage>
</organism>
<evidence type="ECO:0000256" key="6">
    <source>
        <dbReference type="SAM" id="Phobius"/>
    </source>
</evidence>
<proteinExistence type="predicted"/>
<evidence type="ECO:0000313" key="8">
    <source>
        <dbReference type="EMBL" id="CAK9005216.1"/>
    </source>
</evidence>
<accession>A0ABP0ISZ8</accession>
<feature type="transmembrane region" description="Helical" evidence="6">
    <location>
        <begin position="355"/>
        <end position="379"/>
    </location>
</feature>
<feature type="transmembrane region" description="Helical" evidence="6">
    <location>
        <begin position="311"/>
        <end position="335"/>
    </location>
</feature>
<evidence type="ECO:0000256" key="4">
    <source>
        <dbReference type="ARBA" id="ARBA00022989"/>
    </source>
</evidence>
<evidence type="ECO:0000313" key="9">
    <source>
        <dbReference type="EMBL" id="CAK9005241.1"/>
    </source>
</evidence>
<dbReference type="SUPFAM" id="SSF81324">
    <property type="entry name" value="Voltage-gated potassium channels"/>
    <property type="match status" value="1"/>
</dbReference>
<dbReference type="Proteomes" id="UP001642484">
    <property type="component" value="Unassembled WGS sequence"/>
</dbReference>
<evidence type="ECO:0000256" key="5">
    <source>
        <dbReference type="ARBA" id="ARBA00023136"/>
    </source>
</evidence>
<keyword evidence="2 6" id="KW-0812">Transmembrane</keyword>
<evidence type="ECO:0000256" key="1">
    <source>
        <dbReference type="ARBA" id="ARBA00004141"/>
    </source>
</evidence>
<dbReference type="InterPro" id="IPR002048">
    <property type="entry name" value="EF_hand_dom"/>
</dbReference>
<dbReference type="Gene3D" id="1.20.120.350">
    <property type="entry name" value="Voltage-gated potassium channels. Chain C"/>
    <property type="match status" value="1"/>
</dbReference>
<name>A0ABP0ISZ8_9DINO</name>
<evidence type="ECO:0000259" key="7">
    <source>
        <dbReference type="PROSITE" id="PS50222"/>
    </source>
</evidence>
<protein>
    <recommendedName>
        <fullName evidence="7">EF-hand domain-containing protein</fullName>
    </recommendedName>
</protein>
<dbReference type="Pfam" id="PF00520">
    <property type="entry name" value="Ion_trans"/>
    <property type="match status" value="1"/>
</dbReference>
<dbReference type="InterPro" id="IPR005821">
    <property type="entry name" value="Ion_trans_dom"/>
</dbReference>
<feature type="domain" description="EF-hand" evidence="7">
    <location>
        <begin position="439"/>
        <end position="474"/>
    </location>
</feature>
<gene>
    <name evidence="8" type="ORF">CCMP2556_LOCUS7989</name>
    <name evidence="9" type="ORF">CCMP2556_LOCUS7995</name>
</gene>
<dbReference type="InterPro" id="IPR018247">
    <property type="entry name" value="EF_Hand_1_Ca_BS"/>
</dbReference>
<comment type="caution">
    <text evidence="8">The sequence shown here is derived from an EMBL/GenBank/DDBJ whole genome shotgun (WGS) entry which is preliminary data.</text>
</comment>
<keyword evidence="3" id="KW-0106">Calcium</keyword>
<reference evidence="8 10" key="1">
    <citation type="submission" date="2024-02" db="EMBL/GenBank/DDBJ databases">
        <authorList>
            <person name="Chen Y."/>
            <person name="Shah S."/>
            <person name="Dougan E. K."/>
            <person name="Thang M."/>
            <person name="Chan C."/>
        </authorList>
    </citation>
    <scope>NUCLEOTIDE SEQUENCE [LARGE SCALE GENOMIC DNA]</scope>
</reference>
<comment type="subcellular location">
    <subcellularLocation>
        <location evidence="1">Membrane</location>
        <topology evidence="1">Multi-pass membrane protein</topology>
    </subcellularLocation>
</comment>
<dbReference type="SMART" id="SM00054">
    <property type="entry name" value="EFh"/>
    <property type="match status" value="2"/>
</dbReference>
<feature type="domain" description="EF-hand" evidence="7">
    <location>
        <begin position="480"/>
        <end position="515"/>
    </location>
</feature>
<dbReference type="EMBL" id="CAXAMN010003559">
    <property type="protein sequence ID" value="CAK9005216.1"/>
    <property type="molecule type" value="Genomic_DNA"/>
</dbReference>
<dbReference type="EMBL" id="CAXAMN010003570">
    <property type="protein sequence ID" value="CAK9005241.1"/>
    <property type="molecule type" value="Genomic_DNA"/>
</dbReference>
<dbReference type="PANTHER" id="PTHR10037">
    <property type="entry name" value="VOLTAGE-GATED CATION CHANNEL CALCIUM AND SODIUM"/>
    <property type="match status" value="1"/>
</dbReference>
<dbReference type="InterPro" id="IPR027359">
    <property type="entry name" value="Volt_channel_dom_sf"/>
</dbReference>
<dbReference type="PROSITE" id="PS00018">
    <property type="entry name" value="EF_HAND_1"/>
    <property type="match status" value="2"/>
</dbReference>
<dbReference type="Gene3D" id="1.10.287.70">
    <property type="match status" value="1"/>
</dbReference>
<dbReference type="GO" id="GO:0034220">
    <property type="term" value="P:monoatomic ion transmembrane transport"/>
    <property type="evidence" value="ECO:0007669"/>
    <property type="project" value="UniProtKB-KW"/>
</dbReference>
<sequence length="580" mass="65212">MPAPAHMPPITCCAEASPVRPQKIQVTKTAIVEEKSMKGVPASNRDGSGFPQFKMSLSALHWQQEQALATIVALIDEVDSLNIPDKIIPKEAPIDFKQEVSHLREDWEQPLECVPIPPAEKWDEKPVKSSGTYSRYQALMQQDSGEVKPRVPTIQVDGLTVWTRWWCVRITSHRYFDYVIGVLILINSLLVGIEVELSVKKPPQVLEWMQPVDTAFIVVYCIEIFMRLFGNGWRVCFADGWFLLDFVLVVVGVISAFVLELTEVGGGDLGLLESVLVIRAMRLLRLIRALRMLKYFRTVWRLVYGLLTSHNAMFSTLALIVLTLYIFACLGVELISKDPDFQIEGDETFDIVNTHFASVPGTMLTLMQFVTVDSVAIIYGPLVRKNGKYYLAIYFCAIILIVSIALMNLVTAVLVEGALENAQNDKEADKVDLQEKLKRAVPKIRQVFHAMDANGDGNVSLEEIEAVPMDVLPKELFEKSGISSMKEIFAILDVDGGGELSQDEFVDGLLDIFFRDVPLETVQTLKLLRLMEHRLNTLKEIIVMFQNFQGPQAQHITSPQPVQADQSLQNPSETFRMLLS</sequence>
<dbReference type="CDD" id="cd00051">
    <property type="entry name" value="EFh"/>
    <property type="match status" value="1"/>
</dbReference>
<evidence type="ECO:0000313" key="10">
    <source>
        <dbReference type="Proteomes" id="UP001642484"/>
    </source>
</evidence>
<keyword evidence="10" id="KW-1185">Reference proteome</keyword>
<evidence type="ECO:0000256" key="2">
    <source>
        <dbReference type="ARBA" id="ARBA00022692"/>
    </source>
</evidence>
<dbReference type="SUPFAM" id="SSF47473">
    <property type="entry name" value="EF-hand"/>
    <property type="match status" value="1"/>
</dbReference>
<dbReference type="Gene3D" id="1.10.238.10">
    <property type="entry name" value="EF-hand"/>
    <property type="match status" value="1"/>
</dbReference>
<dbReference type="Pfam" id="PF13499">
    <property type="entry name" value="EF-hand_7"/>
    <property type="match status" value="1"/>
</dbReference>
<feature type="transmembrane region" description="Helical" evidence="6">
    <location>
        <begin position="208"/>
        <end position="229"/>
    </location>
</feature>
<dbReference type="InterPro" id="IPR011992">
    <property type="entry name" value="EF-hand-dom_pair"/>
</dbReference>
<dbReference type="PANTHER" id="PTHR10037:SF62">
    <property type="entry name" value="SODIUM CHANNEL PROTEIN 60E"/>
    <property type="match status" value="1"/>
</dbReference>
<evidence type="ECO:0000256" key="3">
    <source>
        <dbReference type="ARBA" id="ARBA00022837"/>
    </source>
</evidence>
<keyword evidence="4 6" id="KW-1133">Transmembrane helix</keyword>
<dbReference type="PROSITE" id="PS50222">
    <property type="entry name" value="EF_HAND_2"/>
    <property type="match status" value="2"/>
</dbReference>